<evidence type="ECO:0000313" key="2">
    <source>
        <dbReference type="EMBL" id="MBU3843119.1"/>
    </source>
</evidence>
<dbReference type="Proteomes" id="UP000724657">
    <property type="component" value="Unassembled WGS sequence"/>
</dbReference>
<feature type="domain" description="Polysaccharide pyruvyl transferase" evidence="1">
    <location>
        <begin position="57"/>
        <end position="298"/>
    </location>
</feature>
<comment type="caution">
    <text evidence="2">The sequence shown here is derived from an EMBL/GenBank/DDBJ whole genome shotgun (WGS) entry which is preliminary data.</text>
</comment>
<evidence type="ECO:0000259" key="1">
    <source>
        <dbReference type="Pfam" id="PF04230"/>
    </source>
</evidence>
<dbReference type="EMBL" id="JAHLFN010000079">
    <property type="protein sequence ID" value="MBU3843119.1"/>
    <property type="molecule type" value="Genomic_DNA"/>
</dbReference>
<dbReference type="InterPro" id="IPR007345">
    <property type="entry name" value="Polysacch_pyruvyl_Trfase"/>
</dbReference>
<reference evidence="2" key="2">
    <citation type="submission" date="2021-04" db="EMBL/GenBank/DDBJ databases">
        <authorList>
            <person name="Gilroy R."/>
        </authorList>
    </citation>
    <scope>NUCLEOTIDE SEQUENCE</scope>
    <source>
        <strain evidence="2">A6-441</strain>
    </source>
</reference>
<protein>
    <submittedName>
        <fullName evidence="2">Polysaccharide pyruvyl transferase family protein</fullName>
    </submittedName>
</protein>
<evidence type="ECO:0000313" key="3">
    <source>
        <dbReference type="Proteomes" id="UP000724657"/>
    </source>
</evidence>
<sequence length="363" mass="42947">MLINIKQLVWKKLENYLIKKGMIENQKILEGKEIENLTLKYDKVKKIIYFSTPNHGNLGDHAIAIGVENIIKILFQDLLCLEFSIFEYNRNKELLEKLVNQEDIIIITGGGNFGNLWLTEENQRRDIVRRFPNNKIIVMPQSISFTNDEEGAKELKISQSIYSQHKNFNIITRDNKSYQYGIEYFPNNKVFLAPDSVLYLEDWYKRENQRDGVILTLRSDKEKSLSNEKIDKIISFLENKNIVYKRDDTVKNYGIDRKIREYEVKEMLRKISSAKVNITDRFHGVIFSVITNTPVIAFKSLDHKIEEGIKWFKYLDWVHYVTTVEEVESLVEKYVNSQEIIKREKFILKEKLESVMREVDKNN</sequence>
<dbReference type="Pfam" id="PF04230">
    <property type="entry name" value="PS_pyruv_trans"/>
    <property type="match status" value="1"/>
</dbReference>
<keyword evidence="2" id="KW-0808">Transferase</keyword>
<reference evidence="2" key="1">
    <citation type="journal article" date="2021" name="PeerJ">
        <title>Extensive microbial diversity within the chicken gut microbiome revealed by metagenomics and culture.</title>
        <authorList>
            <person name="Gilroy R."/>
            <person name="Ravi A."/>
            <person name="Getino M."/>
            <person name="Pursley I."/>
            <person name="Horton D.L."/>
            <person name="Alikhan N.F."/>
            <person name="Baker D."/>
            <person name="Gharbi K."/>
            <person name="Hall N."/>
            <person name="Watson M."/>
            <person name="Adriaenssens E.M."/>
            <person name="Foster-Nyarko E."/>
            <person name="Jarju S."/>
            <person name="Secka A."/>
            <person name="Antonio M."/>
            <person name="Oren A."/>
            <person name="Chaudhuri R.R."/>
            <person name="La Ragione R."/>
            <person name="Hildebrand F."/>
            <person name="Pallen M.J."/>
        </authorList>
    </citation>
    <scope>NUCLEOTIDE SEQUENCE</scope>
    <source>
        <strain evidence="2">A6-441</strain>
    </source>
</reference>
<organism evidence="2 3">
    <name type="scientific">Candidatus Fusobacterium pullicola</name>
    <dbReference type="NCBI Taxonomy" id="2838601"/>
    <lineage>
        <taxon>Bacteria</taxon>
        <taxon>Fusobacteriati</taxon>
        <taxon>Fusobacteriota</taxon>
        <taxon>Fusobacteriia</taxon>
        <taxon>Fusobacteriales</taxon>
        <taxon>Fusobacteriaceae</taxon>
        <taxon>Fusobacterium</taxon>
    </lineage>
</organism>
<proteinExistence type="predicted"/>
<dbReference type="GO" id="GO:0016740">
    <property type="term" value="F:transferase activity"/>
    <property type="evidence" value="ECO:0007669"/>
    <property type="project" value="UniProtKB-KW"/>
</dbReference>
<name>A0A9E2L055_9FUSO</name>
<gene>
    <name evidence="2" type="ORF">IAA47_09100</name>
</gene>
<dbReference type="AlphaFoldDB" id="A0A9E2L055"/>
<accession>A0A9E2L055</accession>